<evidence type="ECO:0000313" key="5">
    <source>
        <dbReference type="EnsemblPlants" id="QL04p007480:mrna:CDS:1"/>
    </source>
</evidence>
<evidence type="ECO:0000256" key="1">
    <source>
        <dbReference type="ARBA" id="ARBA00022737"/>
    </source>
</evidence>
<evidence type="ECO:0000259" key="4">
    <source>
        <dbReference type="Pfam" id="PF18052"/>
    </source>
</evidence>
<name>A0A7N2LDC9_QUELO</name>
<keyword evidence="1" id="KW-0677">Repeat</keyword>
<reference evidence="5 6" key="1">
    <citation type="journal article" date="2016" name="G3 (Bethesda)">
        <title>First Draft Assembly and Annotation of the Genome of a California Endemic Oak Quercus lobata Nee (Fagaceae).</title>
        <authorList>
            <person name="Sork V.L."/>
            <person name="Fitz-Gibbon S.T."/>
            <person name="Puiu D."/>
            <person name="Crepeau M."/>
            <person name="Gugger P.F."/>
            <person name="Sherman R."/>
            <person name="Stevens K."/>
            <person name="Langley C.H."/>
            <person name="Pellegrini M."/>
            <person name="Salzberg S.L."/>
        </authorList>
    </citation>
    <scope>NUCLEOTIDE SEQUENCE [LARGE SCALE GENOMIC DNA]</scope>
    <source>
        <strain evidence="5 6">cv. SW786</strain>
    </source>
</reference>
<dbReference type="EMBL" id="LRBV02000004">
    <property type="status" value="NOT_ANNOTATED_CDS"/>
    <property type="molecule type" value="Genomic_DNA"/>
</dbReference>
<reference evidence="5" key="2">
    <citation type="submission" date="2021-01" db="UniProtKB">
        <authorList>
            <consortium name="EnsemblPlants"/>
        </authorList>
    </citation>
    <scope>IDENTIFICATION</scope>
</reference>
<dbReference type="Proteomes" id="UP000594261">
    <property type="component" value="Chromosome 4"/>
</dbReference>
<dbReference type="Pfam" id="PF18052">
    <property type="entry name" value="Rx_N"/>
    <property type="match status" value="1"/>
</dbReference>
<evidence type="ECO:0000256" key="3">
    <source>
        <dbReference type="ARBA" id="ARBA00022821"/>
    </source>
</evidence>
<keyword evidence="6" id="KW-1185">Reference proteome</keyword>
<dbReference type="GO" id="GO:0000166">
    <property type="term" value="F:nucleotide binding"/>
    <property type="evidence" value="ECO:0007669"/>
    <property type="project" value="UniProtKB-KW"/>
</dbReference>
<dbReference type="GO" id="GO:0006952">
    <property type="term" value="P:defense response"/>
    <property type="evidence" value="ECO:0007669"/>
    <property type="project" value="UniProtKB-KW"/>
</dbReference>
<keyword evidence="2" id="KW-0547">Nucleotide-binding</keyword>
<dbReference type="OMA" id="NHPRTVE"/>
<evidence type="ECO:0000256" key="2">
    <source>
        <dbReference type="ARBA" id="ARBA00022741"/>
    </source>
</evidence>
<accession>A0A7N2LDC9</accession>
<dbReference type="Gene3D" id="1.20.5.4130">
    <property type="match status" value="1"/>
</dbReference>
<protein>
    <recommendedName>
        <fullName evidence="4">Disease resistance N-terminal domain-containing protein</fullName>
    </recommendedName>
</protein>
<feature type="domain" description="Disease resistance N-terminal" evidence="4">
    <location>
        <begin position="12"/>
        <end position="60"/>
    </location>
</feature>
<sequence length="70" mass="7839">MAEAILFGRAQKMIENLGSQTFQEIGSLWGVKDELEKIKNTVSTVQAVIQDAAEQQSHNHPRTVERGFLI</sequence>
<dbReference type="AlphaFoldDB" id="A0A7N2LDC9"/>
<dbReference type="Gramene" id="QL04p007480:mrna">
    <property type="protein sequence ID" value="QL04p007480:mrna:CDS:1"/>
    <property type="gene ID" value="QL04p007480"/>
</dbReference>
<proteinExistence type="predicted"/>
<evidence type="ECO:0000313" key="6">
    <source>
        <dbReference type="Proteomes" id="UP000594261"/>
    </source>
</evidence>
<organism evidence="5 6">
    <name type="scientific">Quercus lobata</name>
    <name type="common">Valley oak</name>
    <dbReference type="NCBI Taxonomy" id="97700"/>
    <lineage>
        <taxon>Eukaryota</taxon>
        <taxon>Viridiplantae</taxon>
        <taxon>Streptophyta</taxon>
        <taxon>Embryophyta</taxon>
        <taxon>Tracheophyta</taxon>
        <taxon>Spermatophyta</taxon>
        <taxon>Magnoliopsida</taxon>
        <taxon>eudicotyledons</taxon>
        <taxon>Gunneridae</taxon>
        <taxon>Pentapetalae</taxon>
        <taxon>rosids</taxon>
        <taxon>fabids</taxon>
        <taxon>Fagales</taxon>
        <taxon>Fagaceae</taxon>
        <taxon>Quercus</taxon>
    </lineage>
</organism>
<dbReference type="EnsemblPlants" id="QL04p007480:mrna">
    <property type="protein sequence ID" value="QL04p007480:mrna:CDS:1"/>
    <property type="gene ID" value="QL04p007480"/>
</dbReference>
<dbReference type="InterPro" id="IPR041118">
    <property type="entry name" value="Rx_N"/>
</dbReference>
<dbReference type="InParanoid" id="A0A7N2LDC9"/>
<keyword evidence="3" id="KW-0611">Plant defense</keyword>